<organism evidence="1 2">
    <name type="scientific">Bizionia myxarmorum</name>
    <dbReference type="NCBI Taxonomy" id="291186"/>
    <lineage>
        <taxon>Bacteria</taxon>
        <taxon>Pseudomonadati</taxon>
        <taxon>Bacteroidota</taxon>
        <taxon>Flavobacteriia</taxon>
        <taxon>Flavobacteriales</taxon>
        <taxon>Flavobacteriaceae</taxon>
        <taxon>Bizionia</taxon>
    </lineage>
</organism>
<keyword evidence="2" id="KW-1185">Reference proteome</keyword>
<dbReference type="RefSeq" id="WP_148402068.1">
    <property type="nucleotide sequence ID" value="NZ_VSKK01000001.1"/>
</dbReference>
<evidence type="ECO:0000313" key="1">
    <source>
        <dbReference type="EMBL" id="TYB78330.1"/>
    </source>
</evidence>
<comment type="caution">
    <text evidence="1">The sequence shown here is derived from an EMBL/GenBank/DDBJ whole genome shotgun (WGS) entry which is preliminary data.</text>
</comment>
<dbReference type="AlphaFoldDB" id="A0A5D0R9K6"/>
<evidence type="ECO:0000313" key="2">
    <source>
        <dbReference type="Proteomes" id="UP000323720"/>
    </source>
</evidence>
<protein>
    <submittedName>
        <fullName evidence="1">Uncharacterized protein</fullName>
    </submittedName>
</protein>
<reference evidence="1 2" key="1">
    <citation type="submission" date="2019-08" db="EMBL/GenBank/DDBJ databases">
        <title>Genomes of Antarctic Bizionia species.</title>
        <authorList>
            <person name="Bowman J.P."/>
        </authorList>
    </citation>
    <scope>NUCLEOTIDE SEQUENCE [LARGE SCALE GENOMIC DNA]</scope>
    <source>
        <strain evidence="1 2">ADA-4</strain>
    </source>
</reference>
<gene>
    <name evidence="1" type="ORF">ES674_00690</name>
</gene>
<dbReference type="Proteomes" id="UP000323720">
    <property type="component" value="Unassembled WGS sequence"/>
</dbReference>
<accession>A0A5D0R9K6</accession>
<proteinExistence type="predicted"/>
<sequence length="122" mass="13606">MNKKNIVHDVVNAVMLNSTDFVSVKASLREGRVIGVLVYTDGTENINNNLISVGFKSGNKGYEEEPVHVHNYKHPDNGYEGLRPVNFIAGRTVFVEFTALKKLGNDSAFQVVFVIDTTEENY</sequence>
<name>A0A5D0R9K6_9FLAO</name>
<dbReference type="EMBL" id="VSKK01000001">
    <property type="protein sequence ID" value="TYB78330.1"/>
    <property type="molecule type" value="Genomic_DNA"/>
</dbReference>